<evidence type="ECO:0000313" key="5">
    <source>
        <dbReference type="Proteomes" id="UP000008068"/>
    </source>
</evidence>
<dbReference type="OMA" id="CCCGLFM"/>
<organism evidence="5">
    <name type="scientific">Caenorhabditis brenneri</name>
    <name type="common">Nematode worm</name>
    <dbReference type="NCBI Taxonomy" id="135651"/>
    <lineage>
        <taxon>Eukaryota</taxon>
        <taxon>Metazoa</taxon>
        <taxon>Ecdysozoa</taxon>
        <taxon>Nematoda</taxon>
        <taxon>Chromadorea</taxon>
        <taxon>Rhabditida</taxon>
        <taxon>Rhabditina</taxon>
        <taxon>Rhabditomorpha</taxon>
        <taxon>Rhabditoidea</taxon>
        <taxon>Rhabditidae</taxon>
        <taxon>Peloderinae</taxon>
        <taxon>Caenorhabditis</taxon>
    </lineage>
</organism>
<name>G0N8Q9_CAEBE</name>
<dbReference type="HOGENOM" id="CLU_756999_0_0_1"/>
<dbReference type="OrthoDB" id="5843550at2759"/>
<dbReference type="AlphaFoldDB" id="G0N8Q9"/>
<proteinExistence type="predicted"/>
<feature type="transmembrane region" description="Helical" evidence="2">
    <location>
        <begin position="228"/>
        <end position="258"/>
    </location>
</feature>
<sequence>MWYFFVLLMSYISIISNTNLNPCDAIDISGTDLSNVVVLFVDARWKQELRNISTNRTIWWPNKKQPDIFDIMKSFLECQEEKSGLQIKSLTFEKAFNTNESCVLDKNQTILDYTDFSGKTVRIFEYPDYHENCGSTNETDSLVLDLMKEAEKFSRHKLTICNTWNDCKKKREEGLEPLQVSDKFPFYENWESAMNNLNSPTTNIFLKTDNLDSKYLYFTNVTRVQLNWASFLAVLTVITLFLTGLFACCCGLIVFALVEEDFQKRNEEREWMAVHLRREEHILPPSSPTSSNDRNMETALSKSTVKTESEFGTARSRNSSVSSASSSNEVATDQTQLSETISGTINANSSEDSDTTKEVETAKVSN</sequence>
<keyword evidence="5" id="KW-1185">Reference proteome</keyword>
<feature type="compositionally biased region" description="Polar residues" evidence="1">
    <location>
        <begin position="329"/>
        <end position="350"/>
    </location>
</feature>
<feature type="chain" id="PRO_5003405373" evidence="3">
    <location>
        <begin position="26"/>
        <end position="366"/>
    </location>
</feature>
<feature type="region of interest" description="Disordered" evidence="1">
    <location>
        <begin position="282"/>
        <end position="366"/>
    </location>
</feature>
<reference evidence="5" key="1">
    <citation type="submission" date="2011-07" db="EMBL/GenBank/DDBJ databases">
        <authorList>
            <consortium name="Caenorhabditis brenneri Sequencing and Analysis Consortium"/>
            <person name="Wilson R.K."/>
        </authorList>
    </citation>
    <scope>NUCLEOTIDE SEQUENCE [LARGE SCALE GENOMIC DNA]</scope>
    <source>
        <strain evidence="5">PB2801</strain>
    </source>
</reference>
<evidence type="ECO:0000256" key="1">
    <source>
        <dbReference type="SAM" id="MobiDB-lite"/>
    </source>
</evidence>
<keyword evidence="2" id="KW-0472">Membrane</keyword>
<dbReference type="FunCoup" id="G0N8Q9">
    <property type="interactions" value="1899"/>
</dbReference>
<gene>
    <name evidence="4" type="ORF">CAEBREN_09590</name>
</gene>
<feature type="compositionally biased region" description="Polar residues" evidence="1">
    <location>
        <begin position="288"/>
        <end position="306"/>
    </location>
</feature>
<keyword evidence="3" id="KW-0732">Signal</keyword>
<feature type="signal peptide" evidence="3">
    <location>
        <begin position="1"/>
        <end position="25"/>
    </location>
</feature>
<feature type="compositionally biased region" description="Low complexity" evidence="1">
    <location>
        <begin position="314"/>
        <end position="328"/>
    </location>
</feature>
<dbReference type="EMBL" id="GL379850">
    <property type="protein sequence ID" value="EGT55255.1"/>
    <property type="molecule type" value="Genomic_DNA"/>
</dbReference>
<feature type="compositionally biased region" description="Basic and acidic residues" evidence="1">
    <location>
        <begin position="354"/>
        <end position="366"/>
    </location>
</feature>
<evidence type="ECO:0000313" key="4">
    <source>
        <dbReference type="EMBL" id="EGT55255.1"/>
    </source>
</evidence>
<dbReference type="InParanoid" id="G0N8Q9"/>
<keyword evidence="2" id="KW-0812">Transmembrane</keyword>
<dbReference type="eggNOG" id="ENOG502THVU">
    <property type="taxonomic scope" value="Eukaryota"/>
</dbReference>
<accession>G0N8Q9</accession>
<protein>
    <submittedName>
        <fullName evidence="4">Uncharacterized protein</fullName>
    </submittedName>
</protein>
<dbReference type="Proteomes" id="UP000008068">
    <property type="component" value="Unassembled WGS sequence"/>
</dbReference>
<evidence type="ECO:0000256" key="3">
    <source>
        <dbReference type="SAM" id="SignalP"/>
    </source>
</evidence>
<evidence type="ECO:0000256" key="2">
    <source>
        <dbReference type="SAM" id="Phobius"/>
    </source>
</evidence>
<keyword evidence="2" id="KW-1133">Transmembrane helix</keyword>